<dbReference type="EMBL" id="MBLM01000036">
    <property type="protein sequence ID" value="OHV43146.1"/>
    <property type="molecule type" value="Genomic_DNA"/>
</dbReference>
<protein>
    <submittedName>
        <fullName evidence="1">Uncharacterized protein</fullName>
    </submittedName>
</protein>
<proteinExistence type="predicted"/>
<dbReference type="AlphaFoldDB" id="A0A1S1RAZ0"/>
<keyword evidence="2" id="KW-1185">Reference proteome</keyword>
<name>A0A1S1RAZ0_9ACTN</name>
<reference evidence="2" key="1">
    <citation type="submission" date="2016-07" db="EMBL/GenBank/DDBJ databases">
        <title>Sequence Frankia sp. strain CcI1.17.</title>
        <authorList>
            <person name="Ghodhbane-Gtari F."/>
            <person name="Swanson E."/>
            <person name="Gueddou A."/>
            <person name="Morris K."/>
            <person name="Hezbri K."/>
            <person name="Ktari A."/>
            <person name="Nouioui I."/>
            <person name="Abebe-Akele F."/>
            <person name="Simpson S."/>
            <person name="Thomas K."/>
            <person name="Gtari M."/>
            <person name="Tisa L.S."/>
            <person name="Hurst S."/>
        </authorList>
    </citation>
    <scope>NUCLEOTIDE SEQUENCE [LARGE SCALE GENOMIC DNA]</scope>
    <source>
        <strain evidence="2">Cc1.17</strain>
    </source>
</reference>
<comment type="caution">
    <text evidence="1">The sequence shown here is derived from an EMBL/GenBank/DDBJ whole genome shotgun (WGS) entry which is preliminary data.</text>
</comment>
<dbReference type="Proteomes" id="UP000179627">
    <property type="component" value="Unassembled WGS sequence"/>
</dbReference>
<evidence type="ECO:0000313" key="1">
    <source>
        <dbReference type="EMBL" id="OHV43146.1"/>
    </source>
</evidence>
<organism evidence="1 2">
    <name type="scientific">Parafrankia colletiae</name>
    <dbReference type="NCBI Taxonomy" id="573497"/>
    <lineage>
        <taxon>Bacteria</taxon>
        <taxon>Bacillati</taxon>
        <taxon>Actinomycetota</taxon>
        <taxon>Actinomycetes</taxon>
        <taxon>Frankiales</taxon>
        <taxon>Frankiaceae</taxon>
        <taxon>Parafrankia</taxon>
    </lineage>
</organism>
<sequence>MGWFCSWTRTTTKTASFDAFCSIDVQLLCGAGLEETRTRLAAQQNEIATDAVDYLAECQAAGDFSDFSVETWSGACHDYYRWS</sequence>
<gene>
    <name evidence="1" type="ORF">CC117_10995</name>
</gene>
<accession>A0A1S1RAZ0</accession>
<evidence type="ECO:0000313" key="2">
    <source>
        <dbReference type="Proteomes" id="UP000179627"/>
    </source>
</evidence>
<dbReference type="RefSeq" id="WP_071082722.1">
    <property type="nucleotide sequence ID" value="NZ_MBLM01000036.1"/>
</dbReference>
<dbReference type="OrthoDB" id="2652375at2"/>